<keyword evidence="4 11" id="KW-0150">Chloroplast</keyword>
<dbReference type="EC" id="3.1.2.-" evidence="11"/>
<evidence type="ECO:0000256" key="5">
    <source>
        <dbReference type="ARBA" id="ARBA00022640"/>
    </source>
</evidence>
<dbReference type="Proteomes" id="UP001141806">
    <property type="component" value="Unassembled WGS sequence"/>
</dbReference>
<comment type="caution">
    <text evidence="15">The sequence shown here is derived from an EMBL/GenBank/DDBJ whole genome shotgun (WGS) entry which is preliminary data.</text>
</comment>
<keyword evidence="5 11" id="KW-0934">Plastid</keyword>
<dbReference type="CDD" id="cd00586">
    <property type="entry name" value="4HBT"/>
    <property type="match status" value="1"/>
</dbReference>
<dbReference type="Gene3D" id="3.10.129.10">
    <property type="entry name" value="Hotdog Thioesterase"/>
    <property type="match status" value="1"/>
</dbReference>
<keyword evidence="10 11" id="KW-0275">Fatty acid biosynthesis</keyword>
<evidence type="ECO:0000313" key="16">
    <source>
        <dbReference type="Proteomes" id="UP001141806"/>
    </source>
</evidence>
<evidence type="ECO:0000256" key="8">
    <source>
        <dbReference type="ARBA" id="ARBA00022946"/>
    </source>
</evidence>
<dbReference type="InterPro" id="IPR029069">
    <property type="entry name" value="HotDog_dom_sf"/>
</dbReference>
<evidence type="ECO:0000313" key="15">
    <source>
        <dbReference type="EMBL" id="KAJ4952441.1"/>
    </source>
</evidence>
<evidence type="ECO:0000256" key="4">
    <source>
        <dbReference type="ARBA" id="ARBA00022528"/>
    </source>
</evidence>
<dbReference type="AlphaFoldDB" id="A0A9Q0JUM3"/>
<protein>
    <recommendedName>
        <fullName evidence="11">Acyl-[acyl-carrier-protein] hydrolase</fullName>
        <ecNumber evidence="11">3.1.2.-</ecNumber>
    </recommendedName>
</protein>
<evidence type="ECO:0000256" key="6">
    <source>
        <dbReference type="ARBA" id="ARBA00022801"/>
    </source>
</evidence>
<dbReference type="GO" id="GO:0016297">
    <property type="term" value="F:fatty acyl-[ACP] hydrolase activity"/>
    <property type="evidence" value="ECO:0007669"/>
    <property type="project" value="InterPro"/>
</dbReference>
<evidence type="ECO:0000256" key="9">
    <source>
        <dbReference type="ARBA" id="ARBA00023098"/>
    </source>
</evidence>
<feature type="domain" description="Acyl-ACP thioesterase N-terminal hotdog" evidence="13">
    <location>
        <begin position="115"/>
        <end position="248"/>
    </location>
</feature>
<keyword evidence="9 11" id="KW-0443">Lipid metabolism</keyword>
<dbReference type="EMBL" id="JAMYWD010000012">
    <property type="protein sequence ID" value="KAJ4952441.1"/>
    <property type="molecule type" value="Genomic_DNA"/>
</dbReference>
<evidence type="ECO:0000259" key="14">
    <source>
        <dbReference type="Pfam" id="PF20791"/>
    </source>
</evidence>
<evidence type="ECO:0000256" key="1">
    <source>
        <dbReference type="ARBA" id="ARBA00004229"/>
    </source>
</evidence>
<evidence type="ECO:0000256" key="11">
    <source>
        <dbReference type="RuleBase" id="RU363096"/>
    </source>
</evidence>
<comment type="similarity">
    <text evidence="2 11">Belongs to the acyl-ACP thioesterase family.</text>
</comment>
<keyword evidence="8" id="KW-0809">Transit peptide</keyword>
<dbReference type="GO" id="GO:0000036">
    <property type="term" value="F:acyl carrier activity"/>
    <property type="evidence" value="ECO:0007669"/>
    <property type="project" value="TreeGrafter"/>
</dbReference>
<dbReference type="InterPro" id="IPR049427">
    <property type="entry name" value="Acyl-ACP_TE_C"/>
</dbReference>
<dbReference type="InterPro" id="IPR045023">
    <property type="entry name" value="FATA/B"/>
</dbReference>
<proteinExistence type="inferred from homology"/>
<evidence type="ECO:0000259" key="13">
    <source>
        <dbReference type="Pfam" id="PF01643"/>
    </source>
</evidence>
<accession>A0A9Q0JUM3</accession>
<reference evidence="15" key="1">
    <citation type="journal article" date="2023" name="Plant J.">
        <title>The genome of the king protea, Protea cynaroides.</title>
        <authorList>
            <person name="Chang J."/>
            <person name="Duong T.A."/>
            <person name="Schoeman C."/>
            <person name="Ma X."/>
            <person name="Roodt D."/>
            <person name="Barker N."/>
            <person name="Li Z."/>
            <person name="Van de Peer Y."/>
            <person name="Mizrachi E."/>
        </authorList>
    </citation>
    <scope>NUCLEOTIDE SEQUENCE</scope>
    <source>
        <tissue evidence="15">Young leaves</tissue>
    </source>
</reference>
<dbReference type="SUPFAM" id="SSF54637">
    <property type="entry name" value="Thioesterase/thiol ester dehydrase-isomerase"/>
    <property type="match status" value="2"/>
</dbReference>
<dbReference type="Pfam" id="PF20791">
    <property type="entry name" value="Acyl-ACP_TE_C"/>
    <property type="match status" value="1"/>
</dbReference>
<keyword evidence="7 11" id="KW-0276">Fatty acid metabolism</keyword>
<name>A0A9Q0JUM3_9MAGN</name>
<evidence type="ECO:0000256" key="12">
    <source>
        <dbReference type="SAM" id="MobiDB-lite"/>
    </source>
</evidence>
<keyword evidence="6 11" id="KW-0378">Hydrolase</keyword>
<feature type="region of interest" description="Disordered" evidence="12">
    <location>
        <begin position="38"/>
        <end position="64"/>
    </location>
</feature>
<evidence type="ECO:0000256" key="3">
    <source>
        <dbReference type="ARBA" id="ARBA00022516"/>
    </source>
</evidence>
<evidence type="ECO:0000256" key="2">
    <source>
        <dbReference type="ARBA" id="ARBA00006500"/>
    </source>
</evidence>
<dbReference type="PANTHER" id="PTHR31727:SF2">
    <property type="entry name" value="PALMITOYL-ACYL CARRIER PROTEIN THIOESTERASE, CHLOROPLASTIC"/>
    <property type="match status" value="1"/>
</dbReference>
<dbReference type="PANTHER" id="PTHR31727">
    <property type="entry name" value="OLEOYL-ACYL CARRIER PROTEIN THIOESTERASE 1, CHLOROPLASTIC"/>
    <property type="match status" value="1"/>
</dbReference>
<dbReference type="OrthoDB" id="1915590at2759"/>
<dbReference type="GO" id="GO:0009507">
    <property type="term" value="C:chloroplast"/>
    <property type="evidence" value="ECO:0007669"/>
    <property type="project" value="UniProtKB-SubCell"/>
</dbReference>
<feature type="domain" description="Acyl-ACP thioesterase-like C-terminal" evidence="14">
    <location>
        <begin position="278"/>
        <end position="378"/>
    </location>
</feature>
<keyword evidence="3 11" id="KW-0444">Lipid biosynthesis</keyword>
<evidence type="ECO:0000256" key="10">
    <source>
        <dbReference type="ARBA" id="ARBA00023160"/>
    </source>
</evidence>
<gene>
    <name evidence="15" type="ORF">NE237_029273</name>
</gene>
<dbReference type="FunFam" id="3.10.129.10:FF:000014">
    <property type="entry name" value="Acyl-[acyl-carrier-protein] hydrolase"/>
    <property type="match status" value="1"/>
</dbReference>
<keyword evidence="16" id="KW-1185">Reference proteome</keyword>
<comment type="function">
    <text evidence="11">Plays an essential role in chain termination during de novo fatty acid synthesis.</text>
</comment>
<feature type="compositionally biased region" description="Low complexity" evidence="12">
    <location>
        <begin position="41"/>
        <end position="55"/>
    </location>
</feature>
<organism evidence="15 16">
    <name type="scientific">Protea cynaroides</name>
    <dbReference type="NCBI Taxonomy" id="273540"/>
    <lineage>
        <taxon>Eukaryota</taxon>
        <taxon>Viridiplantae</taxon>
        <taxon>Streptophyta</taxon>
        <taxon>Embryophyta</taxon>
        <taxon>Tracheophyta</taxon>
        <taxon>Spermatophyta</taxon>
        <taxon>Magnoliopsida</taxon>
        <taxon>Proteales</taxon>
        <taxon>Proteaceae</taxon>
        <taxon>Protea</taxon>
    </lineage>
</organism>
<comment type="subcellular location">
    <subcellularLocation>
        <location evidence="1 11">Plastid</location>
        <location evidence="1 11">Chloroplast</location>
    </subcellularLocation>
</comment>
<sequence length="389" mass="43928">MASTIAGIPLVFSSLVSTPAKRSTRMMLGREGDFTLGTAQGIKSKPSPPSSKGISLVKSNARGSSTRNGVETILKMAADQKQWKLLDTREMEELPDHHMIADPFSLGGVVKDSRIFCENFTIRSYDMGPNRKASIETLMNLLQETALNHIKNMGMMKDGLGSTPSMTGKSLIWVLTKMHLVVDHYPSWGDEVQLDTWFTPSEKNGQGIYWTIRDSQTNKTLARANSMLVMMNKDTRKLRKMPEEVRREMESQYIDCSPIQDEDGSRILANFDYRNMDYVRTGLTPRWNDLDVNQHVNNVKYIGLMLESVPNSIMEKHEISDFNIEYRRECGMDHVLQSQTSLSNKATDGSLSAEEPLECFHLLRFENGAVVARARTKWGPKTPKQIIKA</sequence>
<dbReference type="InterPro" id="IPR002864">
    <property type="entry name" value="Acyl-ACP_thioesterase_NHD"/>
</dbReference>
<dbReference type="Pfam" id="PF01643">
    <property type="entry name" value="Acyl-ACP_TE"/>
    <property type="match status" value="1"/>
</dbReference>
<evidence type="ECO:0000256" key="7">
    <source>
        <dbReference type="ARBA" id="ARBA00022832"/>
    </source>
</evidence>